<dbReference type="SUPFAM" id="SSF56281">
    <property type="entry name" value="Metallo-hydrolase/oxidoreductase"/>
    <property type="match status" value="1"/>
</dbReference>
<sequence>MLRTPLRLSRIGIRNFAQQCFPASSTVSPIVCPFFEPCTATWQYLVSDPLSREAVLIDTVLDYEPASGSASTTTASSILDFIHANGFNVKYILETHAHADHLTAAQYFKQKLGAPVGIGAGISQVQRAFGPTYNLSASAFTGAFDLLLKDADELELGSLTCRVLHLPGHTPDHVGYVIGDAVFCGDSIFQPDVGSARCDFPGGDASVLYSSMQRLMGLPSSFRLFVGHDYPPEGRDALCVSTVAEQRAGNKHAKTGVSQQEFVHFRSTRDAILGEPRLLHPSLQTNLRGGRLPTEEARLGFKDLLPATMLFKNASTVQLPTAEAASSDKAEEVASPKSRSGRRLSFRPFAPKQKPAFSETQEHEKKRNATAALTKRLSKPLSNSADKRAKESALILRSLIVGPTHDYVLAKPSTPVVRPQLHKVKTELMEPGSANKVIAHLRALPPQDDNDHPSGPIHAVCLAYPDADEHKLHFAQFTQDKATETVVPSAAAAPLEMVVDTFNSMHVVDLVAAPDLGLGQPGDGKGLLAGAVPTAETVIKGIQQITPQLMALGYATGKAVLPDHKGVHPPTDRMSVLTYWWGLELVLPPPTMAYLSGVSNISGTLVNFLTALSLVNGGVKELLPFVRYLSQFVDFEWSMISKVDEGQGVVCASTWIMPAALVPRPWDFPLPDPTTPDSTTAENVADADKPPSAPVPSSPDADGSHPATSKAPFSPPTSVPSRLLPPVVHHTSQPALRPGLSMT</sequence>
<proteinExistence type="predicted"/>
<gene>
    <name evidence="4" type="ORF">MCHLO_13046</name>
</gene>
<dbReference type="EMBL" id="DF849259">
    <property type="protein sequence ID" value="GAT56388.1"/>
    <property type="molecule type" value="Genomic_DNA"/>
</dbReference>
<name>A0ABQ0LZ50_MYCCL</name>
<dbReference type="SMART" id="SM00849">
    <property type="entry name" value="Lactamase_B"/>
    <property type="match status" value="1"/>
</dbReference>
<evidence type="ECO:0000259" key="3">
    <source>
        <dbReference type="SMART" id="SM00849"/>
    </source>
</evidence>
<dbReference type="InterPro" id="IPR036866">
    <property type="entry name" value="RibonucZ/Hydroxyglut_hydro"/>
</dbReference>
<feature type="region of interest" description="Disordered" evidence="2">
    <location>
        <begin position="667"/>
        <end position="743"/>
    </location>
</feature>
<dbReference type="Pfam" id="PF00753">
    <property type="entry name" value="Lactamase_B"/>
    <property type="match status" value="1"/>
</dbReference>
<feature type="domain" description="Metallo-beta-lactamase" evidence="3">
    <location>
        <begin position="40"/>
        <end position="228"/>
    </location>
</feature>
<feature type="region of interest" description="Disordered" evidence="2">
    <location>
        <begin position="320"/>
        <end position="386"/>
    </location>
</feature>
<evidence type="ECO:0000256" key="2">
    <source>
        <dbReference type="SAM" id="MobiDB-lite"/>
    </source>
</evidence>
<dbReference type="InterPro" id="IPR001279">
    <property type="entry name" value="Metallo-B-lactamas"/>
</dbReference>
<evidence type="ECO:0000313" key="4">
    <source>
        <dbReference type="EMBL" id="GAT56388.1"/>
    </source>
</evidence>
<dbReference type="PANTHER" id="PTHR43084">
    <property type="entry name" value="PERSULFIDE DIOXYGENASE ETHE1"/>
    <property type="match status" value="1"/>
</dbReference>
<dbReference type="PANTHER" id="PTHR43084:SF1">
    <property type="entry name" value="PERSULFIDE DIOXYGENASE ETHE1, MITOCHONDRIAL"/>
    <property type="match status" value="1"/>
</dbReference>
<organism evidence="4 5">
    <name type="scientific">Mycena chlorophos</name>
    <name type="common">Agaric fungus</name>
    <name type="synonym">Agaricus chlorophos</name>
    <dbReference type="NCBI Taxonomy" id="658473"/>
    <lineage>
        <taxon>Eukaryota</taxon>
        <taxon>Fungi</taxon>
        <taxon>Dikarya</taxon>
        <taxon>Basidiomycota</taxon>
        <taxon>Agaricomycotina</taxon>
        <taxon>Agaricomycetes</taxon>
        <taxon>Agaricomycetidae</taxon>
        <taxon>Agaricales</taxon>
        <taxon>Marasmiineae</taxon>
        <taxon>Mycenaceae</taxon>
        <taxon>Mycena</taxon>
    </lineage>
</organism>
<keyword evidence="5" id="KW-1185">Reference proteome</keyword>
<accession>A0ABQ0LZ50</accession>
<keyword evidence="1" id="KW-0479">Metal-binding</keyword>
<dbReference type="InterPro" id="IPR044528">
    <property type="entry name" value="POD-like_MBL-fold"/>
</dbReference>
<dbReference type="Gene3D" id="3.60.15.10">
    <property type="entry name" value="Ribonuclease Z/Hydroxyacylglutathione hydrolase-like"/>
    <property type="match status" value="1"/>
</dbReference>
<dbReference type="CDD" id="cd07724">
    <property type="entry name" value="POD-like_MBL-fold"/>
    <property type="match status" value="1"/>
</dbReference>
<evidence type="ECO:0000313" key="5">
    <source>
        <dbReference type="Proteomes" id="UP000815677"/>
    </source>
</evidence>
<dbReference type="Proteomes" id="UP000815677">
    <property type="component" value="Unassembled WGS sequence"/>
</dbReference>
<protein>
    <recommendedName>
        <fullName evidence="3">Metallo-beta-lactamase domain-containing protein</fullName>
    </recommendedName>
</protein>
<dbReference type="InterPro" id="IPR051682">
    <property type="entry name" value="Mito_Persulfide_Diox"/>
</dbReference>
<reference evidence="4" key="1">
    <citation type="submission" date="2014-09" db="EMBL/GenBank/DDBJ databases">
        <title>Genome sequence of the luminous mushroom Mycena chlorophos for searching fungal bioluminescence genes.</title>
        <authorList>
            <person name="Tanaka Y."/>
            <person name="Kasuga D."/>
            <person name="Oba Y."/>
            <person name="Hase S."/>
            <person name="Sato K."/>
            <person name="Oba Y."/>
            <person name="Sakakibara Y."/>
        </authorList>
    </citation>
    <scope>NUCLEOTIDE SEQUENCE</scope>
</reference>
<evidence type="ECO:0000256" key="1">
    <source>
        <dbReference type="ARBA" id="ARBA00022723"/>
    </source>
</evidence>